<dbReference type="InterPro" id="IPR001609">
    <property type="entry name" value="Myosin_head_motor_dom-like"/>
</dbReference>
<feature type="region of interest" description="Actin-binding" evidence="4">
    <location>
        <begin position="230"/>
        <end position="252"/>
    </location>
</feature>
<dbReference type="PROSITE" id="PS51456">
    <property type="entry name" value="MYOSIN_MOTOR"/>
    <property type="match status" value="1"/>
</dbReference>
<dbReference type="Pfam" id="PF00063">
    <property type="entry name" value="Myosin_head"/>
    <property type="match status" value="1"/>
</dbReference>
<dbReference type="Gene3D" id="1.20.58.530">
    <property type="match status" value="1"/>
</dbReference>
<dbReference type="GO" id="GO:0051015">
    <property type="term" value="F:actin filament binding"/>
    <property type="evidence" value="ECO:0007669"/>
    <property type="project" value="TreeGrafter"/>
</dbReference>
<evidence type="ECO:0000256" key="1">
    <source>
        <dbReference type="ARBA" id="ARBA00022741"/>
    </source>
</evidence>
<dbReference type="GO" id="GO:0007015">
    <property type="term" value="P:actin filament organization"/>
    <property type="evidence" value="ECO:0007669"/>
    <property type="project" value="TreeGrafter"/>
</dbReference>
<dbReference type="PRINTS" id="PR00193">
    <property type="entry name" value="MYOSINHEAVY"/>
</dbReference>
<dbReference type="InterPro" id="IPR000048">
    <property type="entry name" value="IQ_motif_EF-hand-BS"/>
</dbReference>
<dbReference type="AlphaFoldDB" id="A0A7T8HLT9"/>
<dbReference type="GO" id="GO:0005524">
    <property type="term" value="F:ATP binding"/>
    <property type="evidence" value="ECO:0007669"/>
    <property type="project" value="UniProtKB-KW"/>
</dbReference>
<feature type="region of interest" description="Disordered" evidence="5">
    <location>
        <begin position="584"/>
        <end position="624"/>
    </location>
</feature>
<gene>
    <name evidence="7" type="ORF">FKW44_004543</name>
</gene>
<sequence>AIFARDALAKSIYSNLFDWIVQRINSSLKAEGDVHNFIGVLDIYGFETFATNSFEQFCINYANEKLQQQFNMHVFKLEEDDYMKEGIEWEAIGFYDSQPCIDLIENKLGILDLLDEECRMPRGTDRSWVEKLIGTCRKWHHFSQHRLHQTSFVVQHFAGKVEYESEGFLNKNRDCVLEEHVSLMKESSNSILSELFCDTISHHSSGMSPTNSVLKNKARRTVGSQFKDSLNFLVQSLSHTTPHYVRCIKPNDSKAPFRFDANRSVLQLRACGVLETKLRSQKLEASGEVIARTVKTWMARKKYLHLITAVRILQRLTRGFVARKKAKLLRKVRAAVIVQAFRTKALTIALQARIRGFRARTLFVKALREKKSIIIQKYVKGSLQRRKYLKMRRHIVVVQCAIRRWLSIPKTLEHQKNLNKSLQRRVIDLQDNWILISIDTDLNGYKEACSLSIQDCISILETELDNKQIALKVKELNHKSHSVPSIHIDSQFFKEEEEKRIEALSDNKIMPHNERKSCVSSKYIEEWLLNEDMVSKYSRLVARHETQMEPLSSNNEDWQYLESYMIPYKSENLAHRVVELETLRNSNPESSPDYEIPGLGYSRREPKSSLYGQNSTHMIRKTQK</sequence>
<dbReference type="InterPro" id="IPR027417">
    <property type="entry name" value="P-loop_NTPase"/>
</dbReference>
<dbReference type="GO" id="GO:0005737">
    <property type="term" value="C:cytoplasm"/>
    <property type="evidence" value="ECO:0007669"/>
    <property type="project" value="TreeGrafter"/>
</dbReference>
<feature type="non-terminal residue" evidence="7">
    <location>
        <position position="1"/>
    </location>
</feature>
<dbReference type="Gene3D" id="1.20.5.190">
    <property type="match status" value="2"/>
</dbReference>
<keyword evidence="4" id="KW-0505">Motor protein</keyword>
<reference evidence="8" key="1">
    <citation type="submission" date="2021-01" db="EMBL/GenBank/DDBJ databases">
        <title>Caligus Genome Assembly.</title>
        <authorList>
            <person name="Gallardo-Escarate C."/>
        </authorList>
    </citation>
    <scope>NUCLEOTIDE SEQUENCE [LARGE SCALE GENOMIC DNA]</scope>
</reference>
<evidence type="ECO:0000256" key="4">
    <source>
        <dbReference type="PROSITE-ProRule" id="PRU00782"/>
    </source>
</evidence>
<evidence type="ECO:0000259" key="6">
    <source>
        <dbReference type="PROSITE" id="PS51456"/>
    </source>
</evidence>
<protein>
    <submittedName>
        <fullName evidence="7">Myosin 5</fullName>
    </submittedName>
</protein>
<evidence type="ECO:0000256" key="3">
    <source>
        <dbReference type="ARBA" id="ARBA00023203"/>
    </source>
</evidence>
<evidence type="ECO:0000256" key="5">
    <source>
        <dbReference type="SAM" id="MobiDB-lite"/>
    </source>
</evidence>
<dbReference type="Proteomes" id="UP000595437">
    <property type="component" value="Chromosome 3"/>
</dbReference>
<dbReference type="GO" id="GO:0016020">
    <property type="term" value="C:membrane"/>
    <property type="evidence" value="ECO:0007669"/>
    <property type="project" value="TreeGrafter"/>
</dbReference>
<evidence type="ECO:0000256" key="2">
    <source>
        <dbReference type="ARBA" id="ARBA00022840"/>
    </source>
</evidence>
<dbReference type="PANTHER" id="PTHR13140">
    <property type="entry name" value="MYOSIN"/>
    <property type="match status" value="1"/>
</dbReference>
<dbReference type="PROSITE" id="PS50096">
    <property type="entry name" value="IQ"/>
    <property type="match status" value="3"/>
</dbReference>
<dbReference type="GO" id="GO:0000146">
    <property type="term" value="F:microfilament motor activity"/>
    <property type="evidence" value="ECO:0007669"/>
    <property type="project" value="TreeGrafter"/>
</dbReference>
<keyword evidence="8" id="KW-1185">Reference proteome</keyword>
<keyword evidence="2" id="KW-0067">ATP-binding</keyword>
<keyword evidence="1" id="KW-0547">Nucleotide-binding</keyword>
<feature type="domain" description="Myosin motor" evidence="6">
    <location>
        <begin position="1"/>
        <end position="276"/>
    </location>
</feature>
<comment type="similarity">
    <text evidence="4">Belongs to the TRAFAC class myosin-kinesin ATPase superfamily. Myosin family.</text>
</comment>
<evidence type="ECO:0000313" key="7">
    <source>
        <dbReference type="EMBL" id="QQP52399.1"/>
    </source>
</evidence>
<name>A0A7T8HLT9_CALRO</name>
<dbReference type="GO" id="GO:0016459">
    <property type="term" value="C:myosin complex"/>
    <property type="evidence" value="ECO:0007669"/>
    <property type="project" value="UniProtKB-KW"/>
</dbReference>
<keyword evidence="4" id="KW-0518">Myosin</keyword>
<proteinExistence type="inferred from homology"/>
<organism evidence="7 8">
    <name type="scientific">Caligus rogercresseyi</name>
    <name type="common">Sea louse</name>
    <dbReference type="NCBI Taxonomy" id="217165"/>
    <lineage>
        <taxon>Eukaryota</taxon>
        <taxon>Metazoa</taxon>
        <taxon>Ecdysozoa</taxon>
        <taxon>Arthropoda</taxon>
        <taxon>Crustacea</taxon>
        <taxon>Multicrustacea</taxon>
        <taxon>Hexanauplia</taxon>
        <taxon>Copepoda</taxon>
        <taxon>Siphonostomatoida</taxon>
        <taxon>Caligidae</taxon>
        <taxon>Caligus</taxon>
    </lineage>
</organism>
<accession>A0A7T8HLT9</accession>
<dbReference type="OrthoDB" id="6108017at2759"/>
<dbReference type="Pfam" id="PF00612">
    <property type="entry name" value="IQ"/>
    <property type="match status" value="2"/>
</dbReference>
<dbReference type="SUPFAM" id="SSF52540">
    <property type="entry name" value="P-loop containing nucleoside triphosphate hydrolases"/>
    <property type="match status" value="1"/>
</dbReference>
<evidence type="ECO:0000313" key="8">
    <source>
        <dbReference type="Proteomes" id="UP000595437"/>
    </source>
</evidence>
<dbReference type="PANTHER" id="PTHR13140:SF706">
    <property type="entry name" value="DILUTE CLASS UNCONVENTIONAL MYOSIN, ISOFORM C"/>
    <property type="match status" value="1"/>
</dbReference>
<dbReference type="SMART" id="SM00242">
    <property type="entry name" value="MYSc"/>
    <property type="match status" value="1"/>
</dbReference>
<dbReference type="SMART" id="SM00015">
    <property type="entry name" value="IQ"/>
    <property type="match status" value="5"/>
</dbReference>
<comment type="caution">
    <text evidence="4">Lacks conserved residue(s) required for the propagation of feature annotation.</text>
</comment>
<keyword evidence="3 4" id="KW-0009">Actin-binding</keyword>
<dbReference type="Gene3D" id="1.20.120.720">
    <property type="entry name" value="Myosin VI head, motor domain, U50 subdomain"/>
    <property type="match status" value="1"/>
</dbReference>
<dbReference type="EMBL" id="CP045892">
    <property type="protein sequence ID" value="QQP52399.1"/>
    <property type="molecule type" value="Genomic_DNA"/>
</dbReference>